<comment type="caution">
    <text evidence="2">The sequence shown here is derived from an EMBL/GenBank/DDBJ whole genome shotgun (WGS) entry which is preliminary data.</text>
</comment>
<sequence>MDGGLGTGSQTAKRDRRGLSPRPARLPALLTKLSEIAQPPPEWDKPDADTSWCGLPYIRPAHEISQAELIAREQFSSAARRILQDLQGGSAGQKRRLSTPALSVAAITALLSCEVNLERRRATIATTLPHCVDTDQAEDEEPVHRREKTWACTSEVEEEKAAIVVQPVRDKSWVKQGSNKSVISAASSSFRWRHPESVLIIVDWDDTLFPTSWMWQKDFFRKWVQEGMTGRQTEVDLPPEDAKFLAEIDTVAHALLLDALELGQVSCVTLARRPWQQRSMQAFLPKLSDLWERHSISVRYSREERPYYSNESYRPNAAENELLREMTFARLKQKSMKRILKKFYKKGSWKNVISLGDGAAERRALQEIGFQHLNPSSPRTGQPKSFRTKTVKMLEEPSCSELISELKMIQAWLPALASLDEDFDVDLTEGEDALLTLHQTMMEVEVESSRSSSPDSSRSAAKVDRLALPERMCASGKCLHEPVY</sequence>
<evidence type="ECO:0000313" key="2">
    <source>
        <dbReference type="EMBL" id="CAJ1373787.1"/>
    </source>
</evidence>
<reference evidence="2" key="1">
    <citation type="submission" date="2023-08" db="EMBL/GenBank/DDBJ databases">
        <authorList>
            <person name="Chen Y."/>
            <person name="Shah S."/>
            <person name="Dougan E. K."/>
            <person name="Thang M."/>
            <person name="Chan C."/>
        </authorList>
    </citation>
    <scope>NUCLEOTIDE SEQUENCE</scope>
</reference>
<keyword evidence="3" id="KW-1185">Reference proteome</keyword>
<accession>A0AA36MNP4</accession>
<protein>
    <submittedName>
        <fullName evidence="2">Uncharacterized protein</fullName>
    </submittedName>
</protein>
<organism evidence="2 3">
    <name type="scientific">Effrenium voratum</name>
    <dbReference type="NCBI Taxonomy" id="2562239"/>
    <lineage>
        <taxon>Eukaryota</taxon>
        <taxon>Sar</taxon>
        <taxon>Alveolata</taxon>
        <taxon>Dinophyceae</taxon>
        <taxon>Suessiales</taxon>
        <taxon>Symbiodiniaceae</taxon>
        <taxon>Effrenium</taxon>
    </lineage>
</organism>
<dbReference type="AlphaFoldDB" id="A0AA36MNP4"/>
<dbReference type="EMBL" id="CAUJNA010000217">
    <property type="protein sequence ID" value="CAJ1373787.1"/>
    <property type="molecule type" value="Genomic_DNA"/>
</dbReference>
<gene>
    <name evidence="2" type="ORF">EVOR1521_LOCUS3513</name>
</gene>
<evidence type="ECO:0000256" key="1">
    <source>
        <dbReference type="SAM" id="MobiDB-lite"/>
    </source>
</evidence>
<proteinExistence type="predicted"/>
<name>A0AA36MNP4_9DINO</name>
<dbReference type="PANTHER" id="PTHR38899:SF1">
    <property type="entry name" value="PROTEIN KINASE"/>
    <property type="match status" value="1"/>
</dbReference>
<feature type="region of interest" description="Disordered" evidence="1">
    <location>
        <begin position="1"/>
        <end position="24"/>
    </location>
</feature>
<dbReference type="PANTHER" id="PTHR38899">
    <property type="entry name" value="DOMAIN OOKINETE PROTEIN, PUTATIVE-RELATED"/>
    <property type="match status" value="1"/>
</dbReference>
<dbReference type="Proteomes" id="UP001178507">
    <property type="component" value="Unassembled WGS sequence"/>
</dbReference>
<evidence type="ECO:0000313" key="3">
    <source>
        <dbReference type="Proteomes" id="UP001178507"/>
    </source>
</evidence>